<dbReference type="PROSITE" id="PS50109">
    <property type="entry name" value="HIS_KIN"/>
    <property type="match status" value="1"/>
</dbReference>
<reference evidence="17" key="1">
    <citation type="submission" date="2020-11" db="EMBL/GenBank/DDBJ databases">
        <title>Isolation and identification of active actinomycetes.</title>
        <authorList>
            <person name="Sun X."/>
        </authorList>
    </citation>
    <scope>NUCLEOTIDE SEQUENCE</scope>
    <source>
        <strain evidence="17">NEAU-A11</strain>
    </source>
</reference>
<dbReference type="InterPro" id="IPR035965">
    <property type="entry name" value="PAS-like_dom_sf"/>
</dbReference>
<evidence type="ECO:0000313" key="18">
    <source>
        <dbReference type="Proteomes" id="UP000598146"/>
    </source>
</evidence>
<dbReference type="SMART" id="SM00331">
    <property type="entry name" value="PP2C_SIG"/>
    <property type="match status" value="1"/>
</dbReference>
<dbReference type="GO" id="GO:0005886">
    <property type="term" value="C:plasma membrane"/>
    <property type="evidence" value="ECO:0007669"/>
    <property type="project" value="UniProtKB-SubCell"/>
</dbReference>
<dbReference type="SUPFAM" id="SSF55781">
    <property type="entry name" value="GAF domain-like"/>
    <property type="match status" value="1"/>
</dbReference>
<dbReference type="NCBIfam" id="TIGR00229">
    <property type="entry name" value="sensory_box"/>
    <property type="match status" value="1"/>
</dbReference>
<dbReference type="Gene3D" id="3.30.450.40">
    <property type="match status" value="1"/>
</dbReference>
<dbReference type="SUPFAM" id="SSF55874">
    <property type="entry name" value="ATPase domain of HSP90 chaperone/DNA topoisomerase II/histidine kinase"/>
    <property type="match status" value="2"/>
</dbReference>
<keyword evidence="11" id="KW-0472">Membrane</keyword>
<dbReference type="InterPro" id="IPR036457">
    <property type="entry name" value="PPM-type-like_dom_sf"/>
</dbReference>
<protein>
    <recommendedName>
        <fullName evidence="3">histidine kinase</fullName>
        <ecNumber evidence="3">2.7.13.3</ecNumber>
    </recommendedName>
</protein>
<dbReference type="Pfam" id="PF00989">
    <property type="entry name" value="PAS"/>
    <property type="match status" value="1"/>
</dbReference>
<dbReference type="InterPro" id="IPR000014">
    <property type="entry name" value="PAS"/>
</dbReference>
<evidence type="ECO:0000256" key="6">
    <source>
        <dbReference type="ARBA" id="ARBA00022679"/>
    </source>
</evidence>
<dbReference type="Gene3D" id="3.30.450.20">
    <property type="entry name" value="PAS domain"/>
    <property type="match status" value="2"/>
</dbReference>
<evidence type="ECO:0000259" key="15">
    <source>
        <dbReference type="PROSITE" id="PS50112"/>
    </source>
</evidence>
<dbReference type="PROSITE" id="PS50113">
    <property type="entry name" value="PAC"/>
    <property type="match status" value="1"/>
</dbReference>
<evidence type="ECO:0000259" key="13">
    <source>
        <dbReference type="PROSITE" id="PS50109"/>
    </source>
</evidence>
<evidence type="ECO:0000256" key="5">
    <source>
        <dbReference type="ARBA" id="ARBA00022553"/>
    </source>
</evidence>
<comment type="caution">
    <text evidence="17">The sequence shown here is derived from an EMBL/GenBank/DDBJ whole genome shotgun (WGS) entry which is preliminary data.</text>
</comment>
<dbReference type="RefSeq" id="WP_196416082.1">
    <property type="nucleotide sequence ID" value="NZ_JADQTO010000010.1"/>
</dbReference>
<dbReference type="CDD" id="cd00130">
    <property type="entry name" value="PAS"/>
    <property type="match status" value="1"/>
</dbReference>
<dbReference type="CDD" id="cd00082">
    <property type="entry name" value="HisKA"/>
    <property type="match status" value="1"/>
</dbReference>
<dbReference type="Pfam" id="PF00072">
    <property type="entry name" value="Response_reg"/>
    <property type="match status" value="1"/>
</dbReference>
<keyword evidence="7" id="KW-0547">Nucleotide-binding</keyword>
<dbReference type="GO" id="GO:0000155">
    <property type="term" value="F:phosphorelay sensor kinase activity"/>
    <property type="evidence" value="ECO:0007669"/>
    <property type="project" value="InterPro"/>
</dbReference>
<feature type="domain" description="Histidine kinase" evidence="13">
    <location>
        <begin position="355"/>
        <end position="572"/>
    </location>
</feature>
<comment type="catalytic activity">
    <reaction evidence="1">
        <text>ATP + protein L-histidine = ADP + protein N-phospho-L-histidine.</text>
        <dbReference type="EC" id="2.7.13.3"/>
    </reaction>
</comment>
<dbReference type="EC" id="2.7.13.3" evidence="3"/>
<evidence type="ECO:0000256" key="2">
    <source>
        <dbReference type="ARBA" id="ARBA00004236"/>
    </source>
</evidence>
<evidence type="ECO:0000259" key="14">
    <source>
        <dbReference type="PROSITE" id="PS50110"/>
    </source>
</evidence>
<dbReference type="SMART" id="SM00387">
    <property type="entry name" value="HATPase_c"/>
    <property type="match status" value="2"/>
</dbReference>
<dbReference type="InterPro" id="IPR000700">
    <property type="entry name" value="PAS-assoc_C"/>
</dbReference>
<dbReference type="Gene3D" id="3.30.565.10">
    <property type="entry name" value="Histidine kinase-like ATPase, C-terminal domain"/>
    <property type="match status" value="2"/>
</dbReference>
<keyword evidence="18" id="KW-1185">Reference proteome</keyword>
<dbReference type="FunFam" id="3.30.565.10:FF:000023">
    <property type="entry name" value="PAS domain-containing sensor histidine kinase"/>
    <property type="match status" value="1"/>
</dbReference>
<dbReference type="SUPFAM" id="SSF47384">
    <property type="entry name" value="Homodimeric domain of signal transducing histidine kinase"/>
    <property type="match status" value="1"/>
</dbReference>
<keyword evidence="5 12" id="KW-0597">Phosphoprotein</keyword>
<dbReference type="PRINTS" id="PR00344">
    <property type="entry name" value="BCTRLSENSOR"/>
</dbReference>
<dbReference type="Pfam" id="PF13581">
    <property type="entry name" value="HATPase_c_2"/>
    <property type="match status" value="1"/>
</dbReference>
<dbReference type="Pfam" id="PF02518">
    <property type="entry name" value="HATPase_c"/>
    <property type="match status" value="1"/>
</dbReference>
<dbReference type="GO" id="GO:0005524">
    <property type="term" value="F:ATP binding"/>
    <property type="evidence" value="ECO:0007669"/>
    <property type="project" value="UniProtKB-KW"/>
</dbReference>
<dbReference type="InterPro" id="IPR001932">
    <property type="entry name" value="PPM-type_phosphatase-like_dom"/>
</dbReference>
<accession>A0A931CDC0</accession>
<feature type="domain" description="PAS" evidence="15">
    <location>
        <begin position="757"/>
        <end position="792"/>
    </location>
</feature>
<dbReference type="SMART" id="SM00388">
    <property type="entry name" value="HisKA"/>
    <property type="match status" value="1"/>
</dbReference>
<organism evidence="17 18">
    <name type="scientific">Actinoplanes aureus</name>
    <dbReference type="NCBI Taxonomy" id="2792083"/>
    <lineage>
        <taxon>Bacteria</taxon>
        <taxon>Bacillati</taxon>
        <taxon>Actinomycetota</taxon>
        <taxon>Actinomycetes</taxon>
        <taxon>Micromonosporales</taxon>
        <taxon>Micromonosporaceae</taxon>
        <taxon>Actinoplanes</taxon>
    </lineage>
</organism>
<keyword evidence="6" id="KW-0808">Transferase</keyword>
<dbReference type="InterPro" id="IPR013767">
    <property type="entry name" value="PAS_fold"/>
</dbReference>
<evidence type="ECO:0000256" key="4">
    <source>
        <dbReference type="ARBA" id="ARBA00022475"/>
    </source>
</evidence>
<name>A0A931CDC0_9ACTN</name>
<dbReference type="InterPro" id="IPR036097">
    <property type="entry name" value="HisK_dim/P_sf"/>
</dbReference>
<dbReference type="CDD" id="cd16936">
    <property type="entry name" value="HATPase_RsbW-like"/>
    <property type="match status" value="1"/>
</dbReference>
<dbReference type="InterPro" id="IPR003594">
    <property type="entry name" value="HATPase_dom"/>
</dbReference>
<dbReference type="Gene3D" id="3.60.40.10">
    <property type="entry name" value="PPM-type phosphatase domain"/>
    <property type="match status" value="1"/>
</dbReference>
<dbReference type="Proteomes" id="UP000598146">
    <property type="component" value="Unassembled WGS sequence"/>
</dbReference>
<dbReference type="SUPFAM" id="SSF52172">
    <property type="entry name" value="CheY-like"/>
    <property type="match status" value="1"/>
</dbReference>
<dbReference type="InterPro" id="IPR029016">
    <property type="entry name" value="GAF-like_dom_sf"/>
</dbReference>
<dbReference type="EMBL" id="JADQTO010000010">
    <property type="protein sequence ID" value="MBG0564063.1"/>
    <property type="molecule type" value="Genomic_DNA"/>
</dbReference>
<dbReference type="InterPro" id="IPR036890">
    <property type="entry name" value="HATPase_C_sf"/>
</dbReference>
<evidence type="ECO:0000256" key="1">
    <source>
        <dbReference type="ARBA" id="ARBA00000085"/>
    </source>
</evidence>
<evidence type="ECO:0000313" key="17">
    <source>
        <dbReference type="EMBL" id="MBG0564063.1"/>
    </source>
</evidence>
<evidence type="ECO:0000256" key="11">
    <source>
        <dbReference type="ARBA" id="ARBA00023136"/>
    </source>
</evidence>
<proteinExistence type="predicted"/>
<dbReference type="InterPro" id="IPR011006">
    <property type="entry name" value="CheY-like_superfamily"/>
</dbReference>
<feature type="domain" description="Response regulatory" evidence="14">
    <location>
        <begin position="625"/>
        <end position="741"/>
    </location>
</feature>
<dbReference type="PANTHER" id="PTHR43547:SF2">
    <property type="entry name" value="HYBRID SIGNAL TRANSDUCTION HISTIDINE KINASE C"/>
    <property type="match status" value="1"/>
</dbReference>
<dbReference type="Gene3D" id="1.10.287.130">
    <property type="match status" value="1"/>
</dbReference>
<evidence type="ECO:0000256" key="12">
    <source>
        <dbReference type="PROSITE-ProRule" id="PRU00169"/>
    </source>
</evidence>
<evidence type="ECO:0000256" key="3">
    <source>
        <dbReference type="ARBA" id="ARBA00012438"/>
    </source>
</evidence>
<dbReference type="InterPro" id="IPR004358">
    <property type="entry name" value="Sig_transdc_His_kin-like_C"/>
</dbReference>
<evidence type="ECO:0000256" key="9">
    <source>
        <dbReference type="ARBA" id="ARBA00022840"/>
    </source>
</evidence>
<dbReference type="SMART" id="SM00448">
    <property type="entry name" value="REC"/>
    <property type="match status" value="1"/>
</dbReference>
<evidence type="ECO:0000256" key="10">
    <source>
        <dbReference type="ARBA" id="ARBA00023012"/>
    </source>
</evidence>
<keyword evidence="9" id="KW-0067">ATP-binding</keyword>
<dbReference type="CDD" id="cd17574">
    <property type="entry name" value="REC_OmpR"/>
    <property type="match status" value="1"/>
</dbReference>
<dbReference type="PROSITE" id="PS50112">
    <property type="entry name" value="PAS"/>
    <property type="match status" value="1"/>
</dbReference>
<keyword evidence="8" id="KW-0418">Kinase</keyword>
<dbReference type="Pfam" id="PF00512">
    <property type="entry name" value="HisKA"/>
    <property type="match status" value="1"/>
</dbReference>
<dbReference type="PANTHER" id="PTHR43547">
    <property type="entry name" value="TWO-COMPONENT HISTIDINE KINASE"/>
    <property type="match status" value="1"/>
</dbReference>
<dbReference type="InterPro" id="IPR005467">
    <property type="entry name" value="His_kinase_dom"/>
</dbReference>
<dbReference type="Pfam" id="PF07228">
    <property type="entry name" value="SpoIIE"/>
    <property type="match status" value="1"/>
</dbReference>
<keyword evidence="10" id="KW-0902">Two-component regulatory system</keyword>
<dbReference type="InterPro" id="IPR001789">
    <property type="entry name" value="Sig_transdc_resp-reg_receiver"/>
</dbReference>
<feature type="domain" description="PAC" evidence="16">
    <location>
        <begin position="827"/>
        <end position="879"/>
    </location>
</feature>
<evidence type="ECO:0000259" key="16">
    <source>
        <dbReference type="PROSITE" id="PS50113"/>
    </source>
</evidence>
<dbReference type="PROSITE" id="PS50110">
    <property type="entry name" value="RESPONSE_REGULATORY"/>
    <property type="match status" value="1"/>
</dbReference>
<dbReference type="FunFam" id="1.10.287.130:FF:000045">
    <property type="entry name" value="Two-component system sensor histidine kinase/response regulator"/>
    <property type="match status" value="1"/>
</dbReference>
<dbReference type="Gene3D" id="3.40.50.2300">
    <property type="match status" value="1"/>
</dbReference>
<feature type="modified residue" description="4-aspartylphosphate" evidence="12">
    <location>
        <position position="674"/>
    </location>
</feature>
<evidence type="ECO:0000256" key="7">
    <source>
        <dbReference type="ARBA" id="ARBA00022741"/>
    </source>
</evidence>
<evidence type="ECO:0000256" key="8">
    <source>
        <dbReference type="ARBA" id="ARBA00022777"/>
    </source>
</evidence>
<sequence>MGGTGHDRLPTAGIDVFTGGGEVGRDLAAVDWESTPLGPPAGWPQSLQTAVSILLSSRFPMWMAWGPELTFFCNAAYRRDTLGRKYPWALGRRASEVWAEIWDDIGPRIATVLGTGQATWDEALLLFLERSGYREESYHTFSYSPLRDDDGALVGMLCVVSEETERVLGERRMATLRDLGSDPSVVRTELEMLTFVGQQLSRNPRDLPFTLTYLFQDDGRARLAAATGIPAGHPAAPLTVGIEGAGEVWPAATLARAESALVDLDDAGLPGGDWPEPPTQALLVPLLRQGAAPYGFLVAALNRYRALDHAYRGFVELAAGHVAAGIASARSYQAQQRRAEELAELDRAKTAFFSNISHEFRTPLTLIMGPVQELRAYLGDANERVREELDVINRNALRLGKLVNTLLDFSRIEAGRMQARYEPVDLGVSTAELASAFRSAVDRAGLAFEVDCPPLSPAVYIDRGMWEKVVLNLLSNALKFTFEGSVRVAVRAEEGQAVVTVADTGIGVAEKEMPRLFERFHRIENARSRSNEGSGIGLALVKELVAQHGGTITADSEVGKGTVFTIRLPFGAGHLPADSLGPAAGAVAVSATADPYVQEALRWLPNGVERPEVASPAPANANPVKVLVADDNADMRDYLVRLLRTAGHRVDAVRDGQEALVAVRVDTYDLVVSDVMMPRLDGLQLVAALRADPRTAGTPVLLLSARAGEEASIEGLEAGADDYLVKPFSAAELLARVRANVELARLRTHHARWRTALVDSLQEAFFVCDENGAVIEINAAFTDILGFGPEGLPYAPIHPWWPREEVDAEAYQLVADAFATLLRQTHGSYTIPVDHRDGHRLWAAAAFNQVVDPDNGRRVIVGTFRDVTDEHYAIQRESALAGLSLRLSEADDLADGLRGALDELHELWHARYVLAAVFEDDSADPAVTATDPGLRWAGLPEARRETLTALRDRPLLTPVAERTAGAGIVLEHPRGTLVLWVELGEKRPFTEQDRTLLALLAGHIGQGLRRVHQIDQQRETALALQRAILGPAELPIGFAVRYEPATRPLKVGGDWYDTVRLPDGRIGIVVGDCVGHGLPAATVMGQLRSACRALLLQFASPAQTLTALDRFAAQLPGAPCATVFCGVLDPGTGHLRYSSAGHPPAVVVDAAGAPHLLDRGQSRPIAVSSDGPRTEAEFTVPPRATLMLYTDGLVERRRYPVSAGIERATAAIQAGQRTPVEELADDVMTRLAPADGYDDDVALLLYRHPAPLEIEFPADAARLAQVRGALRGWLELCGVDRIMAQNVLVAAGEACANAIEHGHRDAPAGRIRLSATATVEDLRLVVVDSGRWKIPQSALDTHRGRGLMLMRALMQEVTVTTGLAGTTVEMQARISP</sequence>
<gene>
    <name evidence="17" type="ORF">I4J89_21710</name>
</gene>
<dbReference type="GO" id="GO:0006355">
    <property type="term" value="P:regulation of DNA-templated transcription"/>
    <property type="evidence" value="ECO:0007669"/>
    <property type="project" value="InterPro"/>
</dbReference>
<dbReference type="CDD" id="cd16922">
    <property type="entry name" value="HATPase_EvgS-ArcB-TorS-like"/>
    <property type="match status" value="1"/>
</dbReference>
<dbReference type="InterPro" id="IPR003661">
    <property type="entry name" value="HisK_dim/P_dom"/>
</dbReference>
<dbReference type="SUPFAM" id="SSF55785">
    <property type="entry name" value="PYP-like sensor domain (PAS domain)"/>
    <property type="match status" value="1"/>
</dbReference>
<dbReference type="SMART" id="SM00091">
    <property type="entry name" value="PAS"/>
    <property type="match status" value="1"/>
</dbReference>
<comment type="subcellular location">
    <subcellularLocation>
        <location evidence="2">Cell membrane</location>
    </subcellularLocation>
</comment>
<keyword evidence="4" id="KW-1003">Cell membrane</keyword>